<protein>
    <recommendedName>
        <fullName evidence="2">DNA-directed RNA polymerase</fullName>
        <ecNumber evidence="2">2.7.7.6</ecNumber>
    </recommendedName>
</protein>
<dbReference type="EC" id="2.7.7.6" evidence="2"/>
<proteinExistence type="inferred from homology"/>
<keyword evidence="6" id="KW-0804">Transcription</keyword>
<dbReference type="Pfam" id="PF04563">
    <property type="entry name" value="RNA_pol_Rpb2_1"/>
    <property type="match status" value="1"/>
</dbReference>
<dbReference type="GO" id="GO:0003677">
    <property type="term" value="F:DNA binding"/>
    <property type="evidence" value="ECO:0007669"/>
    <property type="project" value="InterPro"/>
</dbReference>
<keyword evidence="3" id="KW-0240">DNA-directed RNA polymerase</keyword>
<name>A0A811UM47_CERCA</name>
<organism evidence="8 9">
    <name type="scientific">Ceratitis capitata</name>
    <name type="common">Mediterranean fruit fly</name>
    <name type="synonym">Tephritis capitata</name>
    <dbReference type="NCBI Taxonomy" id="7213"/>
    <lineage>
        <taxon>Eukaryota</taxon>
        <taxon>Metazoa</taxon>
        <taxon>Ecdysozoa</taxon>
        <taxon>Arthropoda</taxon>
        <taxon>Hexapoda</taxon>
        <taxon>Insecta</taxon>
        <taxon>Pterygota</taxon>
        <taxon>Neoptera</taxon>
        <taxon>Endopterygota</taxon>
        <taxon>Diptera</taxon>
        <taxon>Brachycera</taxon>
        <taxon>Muscomorpha</taxon>
        <taxon>Tephritoidea</taxon>
        <taxon>Tephritidae</taxon>
        <taxon>Ceratitis</taxon>
        <taxon>Ceratitis</taxon>
    </lineage>
</organism>
<dbReference type="InterPro" id="IPR015712">
    <property type="entry name" value="DNA-dir_RNA_pol_su2"/>
</dbReference>
<dbReference type="GO" id="GO:0006351">
    <property type="term" value="P:DNA-templated transcription"/>
    <property type="evidence" value="ECO:0007669"/>
    <property type="project" value="InterPro"/>
</dbReference>
<evidence type="ECO:0000313" key="8">
    <source>
        <dbReference type="EMBL" id="CAD6998956.1"/>
    </source>
</evidence>
<dbReference type="GO" id="GO:0003899">
    <property type="term" value="F:DNA-directed RNA polymerase activity"/>
    <property type="evidence" value="ECO:0007669"/>
    <property type="project" value="UniProtKB-EC"/>
</dbReference>
<dbReference type="Proteomes" id="UP000606786">
    <property type="component" value="Unassembled WGS sequence"/>
</dbReference>
<dbReference type="InterPro" id="IPR007644">
    <property type="entry name" value="RNA_pol_bsu_protrusion"/>
</dbReference>
<accession>A0A811UM47</accession>
<keyword evidence="9" id="KW-1185">Reference proteome</keyword>
<evidence type="ECO:0000256" key="3">
    <source>
        <dbReference type="ARBA" id="ARBA00022478"/>
    </source>
</evidence>
<evidence type="ECO:0000256" key="4">
    <source>
        <dbReference type="ARBA" id="ARBA00022679"/>
    </source>
</evidence>
<evidence type="ECO:0000256" key="2">
    <source>
        <dbReference type="ARBA" id="ARBA00012418"/>
    </source>
</evidence>
<evidence type="ECO:0000313" key="9">
    <source>
        <dbReference type="Proteomes" id="UP000606786"/>
    </source>
</evidence>
<comment type="similarity">
    <text evidence="1">Belongs to the RNA polymerase beta chain family.</text>
</comment>
<dbReference type="PANTHER" id="PTHR20856">
    <property type="entry name" value="DNA-DIRECTED RNA POLYMERASE I SUBUNIT 2"/>
    <property type="match status" value="1"/>
</dbReference>
<dbReference type="EMBL" id="CAJHJT010000012">
    <property type="protein sequence ID" value="CAD6998956.1"/>
    <property type="molecule type" value="Genomic_DNA"/>
</dbReference>
<evidence type="ECO:0000256" key="6">
    <source>
        <dbReference type="ARBA" id="ARBA00023163"/>
    </source>
</evidence>
<gene>
    <name evidence="8" type="ORF">CCAP1982_LOCUS7503</name>
</gene>
<dbReference type="Gene3D" id="3.90.1100.10">
    <property type="match status" value="1"/>
</dbReference>
<evidence type="ECO:0000256" key="5">
    <source>
        <dbReference type="ARBA" id="ARBA00022695"/>
    </source>
</evidence>
<evidence type="ECO:0000259" key="7">
    <source>
        <dbReference type="Pfam" id="PF04563"/>
    </source>
</evidence>
<dbReference type="AlphaFoldDB" id="A0A811UM47"/>
<evidence type="ECO:0000256" key="1">
    <source>
        <dbReference type="ARBA" id="ARBA00006835"/>
    </source>
</evidence>
<reference evidence="8" key="1">
    <citation type="submission" date="2020-11" db="EMBL/GenBank/DDBJ databases">
        <authorList>
            <person name="Whitehead M."/>
        </authorList>
    </citation>
    <scope>NUCLEOTIDE SEQUENCE</scope>
    <source>
        <strain evidence="8">EGII</strain>
    </source>
</reference>
<keyword evidence="5" id="KW-0548">Nucleotidyltransferase</keyword>
<dbReference type="SUPFAM" id="SSF64484">
    <property type="entry name" value="beta and beta-prime subunits of DNA dependent RNA-polymerase"/>
    <property type="match status" value="1"/>
</dbReference>
<keyword evidence="4" id="KW-0808">Transferase</keyword>
<dbReference type="OrthoDB" id="10248617at2759"/>
<dbReference type="GO" id="GO:0032549">
    <property type="term" value="F:ribonucleoside binding"/>
    <property type="evidence" value="ECO:0007669"/>
    <property type="project" value="InterPro"/>
</dbReference>
<comment type="caution">
    <text evidence="8">The sequence shown here is derived from an EMBL/GenBank/DDBJ whole genome shotgun (WGS) entry which is preliminary data.</text>
</comment>
<feature type="domain" description="RNA polymerase beta subunit protrusion" evidence="7">
    <location>
        <begin position="30"/>
        <end position="150"/>
    </location>
</feature>
<dbReference type="GO" id="GO:0000428">
    <property type="term" value="C:DNA-directed RNA polymerase complex"/>
    <property type="evidence" value="ECO:0007669"/>
    <property type="project" value="UniProtKB-KW"/>
</dbReference>
<sequence>MKLYPTLTNSRPDFKKFPEKLNDHLKNFGAPHLDSFNEMLTHGLENCAKHMIPVSFKTPAGEQIELRIESIQISRPQVPMAVIDVKNRLIYPTESRQLHTSYMGMCSARVAWSVSGLEKAPIDVDLGEVPIMLKSNACNLGALKPEKWLNMASMILNGADILL</sequence>